<dbReference type="InterPro" id="IPR013196">
    <property type="entry name" value="HTH_11"/>
</dbReference>
<dbReference type="Pfam" id="PF08279">
    <property type="entry name" value="HTH_11"/>
    <property type="match status" value="1"/>
</dbReference>
<proteinExistence type="predicted"/>
<evidence type="ECO:0000259" key="1">
    <source>
        <dbReference type="Pfam" id="PF08279"/>
    </source>
</evidence>
<feature type="domain" description="Helix-turn-helix type 11" evidence="1">
    <location>
        <begin position="9"/>
        <end position="48"/>
    </location>
</feature>
<evidence type="ECO:0000313" key="2">
    <source>
        <dbReference type="EMBL" id="MDS3860812.1"/>
    </source>
</evidence>
<dbReference type="InterPro" id="IPR011991">
    <property type="entry name" value="ArsR-like_HTH"/>
</dbReference>
<dbReference type="EMBL" id="JAVMIP010000006">
    <property type="protein sequence ID" value="MDS3860812.1"/>
    <property type="molecule type" value="Genomic_DNA"/>
</dbReference>
<dbReference type="Proteomes" id="UP001268256">
    <property type="component" value="Unassembled WGS sequence"/>
</dbReference>
<dbReference type="InterPro" id="IPR014075">
    <property type="entry name" value="SUF_FeS_clus_asmb_SufR_cyano"/>
</dbReference>
<dbReference type="Gene3D" id="1.10.10.10">
    <property type="entry name" value="Winged helix-like DNA-binding domain superfamily/Winged helix DNA-binding domain"/>
    <property type="match status" value="1"/>
</dbReference>
<dbReference type="SUPFAM" id="SSF46785">
    <property type="entry name" value="Winged helix' DNA-binding domain"/>
    <property type="match status" value="1"/>
</dbReference>
<sequence length="222" mass="25127">MSITLTTKQEILDYLLHQGQASAQELAQALAVSPQAIRRHLKDLEAEQLIRYEVQANGVGRPHNHYSLTDIGRDRLRTLPNTTSGRNEFALELLDTLTETLGHSQMEDILHQQWKRKAATYRQQLGEKPLMERLAGLVELRQAEGYRAEFFPVDGDHQPPQKFVLTEYNCAIANVAKAFPSICDHELEMFAAALPDCQVTRTHWLVNGEHRCGYLIAWAGLG</sequence>
<dbReference type="CDD" id="cd00090">
    <property type="entry name" value="HTH_ARSR"/>
    <property type="match status" value="1"/>
</dbReference>
<dbReference type="PANTHER" id="PTHR38600">
    <property type="entry name" value="TRANSCRIPTIONAL REGULATORY PROTEIN"/>
    <property type="match status" value="1"/>
</dbReference>
<protein>
    <submittedName>
        <fullName evidence="2">Iron-sulfur cluster biosynthesis transcriptional regulator SufR</fullName>
    </submittedName>
</protein>
<name>A0AAE4FSL1_9CYAN</name>
<dbReference type="InterPro" id="IPR036390">
    <property type="entry name" value="WH_DNA-bd_sf"/>
</dbReference>
<accession>A0AAE4FSL1</accession>
<organism evidence="2 3">
    <name type="scientific">Pseudocalidococcus azoricus BACA0444</name>
    <dbReference type="NCBI Taxonomy" id="2918990"/>
    <lineage>
        <taxon>Bacteria</taxon>
        <taxon>Bacillati</taxon>
        <taxon>Cyanobacteriota</taxon>
        <taxon>Cyanophyceae</taxon>
        <taxon>Acaryochloridales</taxon>
        <taxon>Thermosynechococcaceae</taxon>
        <taxon>Pseudocalidococcus</taxon>
        <taxon>Pseudocalidococcus azoricus</taxon>
    </lineage>
</organism>
<gene>
    <name evidence="2" type="primary">sufR</name>
    <name evidence="2" type="ORF">RIF25_08295</name>
</gene>
<evidence type="ECO:0000313" key="3">
    <source>
        <dbReference type="Proteomes" id="UP001268256"/>
    </source>
</evidence>
<reference evidence="3" key="1">
    <citation type="submission" date="2023-07" db="EMBL/GenBank/DDBJ databases">
        <authorList>
            <person name="Luz R."/>
            <person name="Cordeiro R."/>
            <person name="Fonseca A."/>
            <person name="Goncalves V."/>
        </authorList>
    </citation>
    <scope>NUCLEOTIDE SEQUENCE [LARGE SCALE GENOMIC DNA]</scope>
    <source>
        <strain evidence="3">BACA0444</strain>
    </source>
</reference>
<comment type="caution">
    <text evidence="2">The sequence shown here is derived from an EMBL/GenBank/DDBJ whole genome shotgun (WGS) entry which is preliminary data.</text>
</comment>
<dbReference type="InterPro" id="IPR036388">
    <property type="entry name" value="WH-like_DNA-bd_sf"/>
</dbReference>
<dbReference type="AlphaFoldDB" id="A0AAE4FSL1"/>
<keyword evidence="3" id="KW-1185">Reference proteome</keyword>
<dbReference type="PANTHER" id="PTHR38600:SF2">
    <property type="entry name" value="SLL0088 PROTEIN"/>
    <property type="match status" value="1"/>
</dbReference>
<dbReference type="NCBIfam" id="TIGR02702">
    <property type="entry name" value="SufR_cyano"/>
    <property type="match status" value="1"/>
</dbReference>
<dbReference type="RefSeq" id="WP_322878075.1">
    <property type="nucleotide sequence ID" value="NZ_JAVMIP010000006.1"/>
</dbReference>